<sequence>MSFRISTIISAWRERGLERNEDIEENQDLYDVGKKIAGREPDAMEQMRMPCVSNSGSENIDGDTRDEGLVDRDWETITSDSDTGDKANTCKITGPNTIYSTNRVEFLMPGLPSGIYSWEAKLIANLHHSRMIALPDEILLPIMHESKLSDLYMLRQVSWTFWRLNQDRTFKKLHSSNKSSSPSDLTMDESVVRAAKEQAFCQACLTSKESADFRKRLSKLGDSLFCSYCAKDHPRLQFSSLWRNNLGHQRFCRLSEGFIQLCAHISVPLAILEQDLQLATVDWLRTGERMYLHHVNGV</sequence>
<dbReference type="SUPFAM" id="SSF81383">
    <property type="entry name" value="F-box domain"/>
    <property type="match status" value="1"/>
</dbReference>
<accession>A0AAD8UC62</accession>
<evidence type="ECO:0000313" key="3">
    <source>
        <dbReference type="Proteomes" id="UP001244207"/>
    </source>
</evidence>
<feature type="domain" description="F-box" evidence="1">
    <location>
        <begin position="128"/>
        <end position="173"/>
    </location>
</feature>
<dbReference type="InterPro" id="IPR036047">
    <property type="entry name" value="F-box-like_dom_sf"/>
</dbReference>
<dbReference type="PROSITE" id="PS50181">
    <property type="entry name" value="FBOX"/>
    <property type="match status" value="1"/>
</dbReference>
<dbReference type="EMBL" id="JAHMHS010000096">
    <property type="protein sequence ID" value="KAK1719383.1"/>
    <property type="molecule type" value="Genomic_DNA"/>
</dbReference>
<keyword evidence="3" id="KW-1185">Reference proteome</keyword>
<name>A0AAD8UC62_GLOAC</name>
<gene>
    <name evidence="2" type="ORF">BDZ83DRAFT_654779</name>
</gene>
<dbReference type="Proteomes" id="UP001244207">
    <property type="component" value="Unassembled WGS sequence"/>
</dbReference>
<evidence type="ECO:0000313" key="2">
    <source>
        <dbReference type="EMBL" id="KAK1719383.1"/>
    </source>
</evidence>
<dbReference type="InterPro" id="IPR001810">
    <property type="entry name" value="F-box_dom"/>
</dbReference>
<reference evidence="2" key="1">
    <citation type="submission" date="2021-12" db="EMBL/GenBank/DDBJ databases">
        <title>Comparative genomics, transcriptomics and evolutionary studies reveal genomic signatures of adaptation to plant cell wall in hemibiotrophic fungi.</title>
        <authorList>
            <consortium name="DOE Joint Genome Institute"/>
            <person name="Baroncelli R."/>
            <person name="Diaz J.F."/>
            <person name="Benocci T."/>
            <person name="Peng M."/>
            <person name="Battaglia E."/>
            <person name="Haridas S."/>
            <person name="Andreopoulos W."/>
            <person name="Labutti K."/>
            <person name="Pangilinan J."/>
            <person name="Floch G.L."/>
            <person name="Makela M.R."/>
            <person name="Henrissat B."/>
            <person name="Grigoriev I.V."/>
            <person name="Crouch J.A."/>
            <person name="De Vries R.P."/>
            <person name="Sukno S.A."/>
            <person name="Thon M.R."/>
        </authorList>
    </citation>
    <scope>NUCLEOTIDE SEQUENCE</scope>
    <source>
        <strain evidence="2">CBS 112980</strain>
    </source>
</reference>
<proteinExistence type="predicted"/>
<comment type="caution">
    <text evidence="2">The sequence shown here is derived from an EMBL/GenBank/DDBJ whole genome shotgun (WGS) entry which is preliminary data.</text>
</comment>
<dbReference type="AlphaFoldDB" id="A0AAD8UC62"/>
<dbReference type="RefSeq" id="XP_060361467.1">
    <property type="nucleotide sequence ID" value="XM_060510748.1"/>
</dbReference>
<dbReference type="GeneID" id="85394647"/>
<evidence type="ECO:0000259" key="1">
    <source>
        <dbReference type="PROSITE" id="PS50181"/>
    </source>
</evidence>
<organism evidence="2 3">
    <name type="scientific">Glomerella acutata</name>
    <name type="common">Colletotrichum acutatum</name>
    <dbReference type="NCBI Taxonomy" id="27357"/>
    <lineage>
        <taxon>Eukaryota</taxon>
        <taxon>Fungi</taxon>
        <taxon>Dikarya</taxon>
        <taxon>Ascomycota</taxon>
        <taxon>Pezizomycotina</taxon>
        <taxon>Sordariomycetes</taxon>
        <taxon>Hypocreomycetidae</taxon>
        <taxon>Glomerellales</taxon>
        <taxon>Glomerellaceae</taxon>
        <taxon>Colletotrichum</taxon>
        <taxon>Colletotrichum acutatum species complex</taxon>
    </lineage>
</organism>
<protein>
    <recommendedName>
        <fullName evidence="1">F-box domain-containing protein</fullName>
    </recommendedName>
</protein>